<gene>
    <name evidence="10" type="ORF">CONCODRAFT_78270</name>
</gene>
<dbReference type="AlphaFoldDB" id="A0A137P987"/>
<dbReference type="EMBL" id="KQ964472">
    <property type="protein sequence ID" value="KXN71577.1"/>
    <property type="molecule type" value="Genomic_DNA"/>
</dbReference>
<dbReference type="SMART" id="SM00072">
    <property type="entry name" value="GuKc"/>
    <property type="match status" value="1"/>
</dbReference>
<sequence length="182" mass="20337">PIVISGPSGTGKSTLLKKLFEEFPNKFGFSVSHTTRQPRAGEEDGISYNFVSREKMIKEVEEGKFIESAEFSGNMYGTSIEAVRKVRDAGKICILDIDMQGVISVKKTDLNAKFVFIAPPSVEELEKRLRGRNTETEDSLKKRLEAAKSELAFAETPGNHDRIIVNNDLDVAYNELKDFIFA</sequence>
<comment type="similarity">
    <text evidence="1">Belongs to the guanylate kinase family.</text>
</comment>
<dbReference type="SUPFAM" id="SSF52540">
    <property type="entry name" value="P-loop containing nucleoside triphosphate hydrolases"/>
    <property type="match status" value="1"/>
</dbReference>
<dbReference type="PANTHER" id="PTHR23117:SF13">
    <property type="entry name" value="GUANYLATE KINASE"/>
    <property type="match status" value="1"/>
</dbReference>
<feature type="domain" description="Guanylate kinase-like" evidence="9">
    <location>
        <begin position="1"/>
        <end position="181"/>
    </location>
</feature>
<evidence type="ECO:0000256" key="6">
    <source>
        <dbReference type="ARBA" id="ARBA00022777"/>
    </source>
</evidence>
<dbReference type="InterPro" id="IPR008144">
    <property type="entry name" value="Guanylate_kin-like_dom"/>
</dbReference>
<evidence type="ECO:0000313" key="10">
    <source>
        <dbReference type="EMBL" id="KXN71577.1"/>
    </source>
</evidence>
<dbReference type="InterPro" id="IPR008145">
    <property type="entry name" value="GK/Ca_channel_bsu"/>
</dbReference>
<dbReference type="GO" id="GO:0046711">
    <property type="term" value="P:GDP biosynthetic process"/>
    <property type="evidence" value="ECO:0007669"/>
    <property type="project" value="EnsemblFungi"/>
</dbReference>
<organism evidence="10 11">
    <name type="scientific">Conidiobolus coronatus (strain ATCC 28846 / CBS 209.66 / NRRL 28638)</name>
    <name type="common">Delacroixia coronata</name>
    <dbReference type="NCBI Taxonomy" id="796925"/>
    <lineage>
        <taxon>Eukaryota</taxon>
        <taxon>Fungi</taxon>
        <taxon>Fungi incertae sedis</taxon>
        <taxon>Zoopagomycota</taxon>
        <taxon>Entomophthoromycotina</taxon>
        <taxon>Entomophthoromycetes</taxon>
        <taxon>Entomophthorales</taxon>
        <taxon>Ancylistaceae</taxon>
        <taxon>Conidiobolus</taxon>
    </lineage>
</organism>
<keyword evidence="7" id="KW-0067">ATP-binding</keyword>
<evidence type="ECO:0000256" key="4">
    <source>
        <dbReference type="ARBA" id="ARBA00022679"/>
    </source>
</evidence>
<dbReference type="InterPro" id="IPR020590">
    <property type="entry name" value="Guanylate_kinase_CS"/>
</dbReference>
<reference evidence="10 11" key="1">
    <citation type="journal article" date="2015" name="Genome Biol. Evol.">
        <title>Phylogenomic analyses indicate that early fungi evolved digesting cell walls of algal ancestors of land plants.</title>
        <authorList>
            <person name="Chang Y."/>
            <person name="Wang S."/>
            <person name="Sekimoto S."/>
            <person name="Aerts A.L."/>
            <person name="Choi C."/>
            <person name="Clum A."/>
            <person name="LaButti K.M."/>
            <person name="Lindquist E.A."/>
            <person name="Yee Ngan C."/>
            <person name="Ohm R.A."/>
            <person name="Salamov A.A."/>
            <person name="Grigoriev I.V."/>
            <person name="Spatafora J.W."/>
            <person name="Berbee M.L."/>
        </authorList>
    </citation>
    <scope>NUCLEOTIDE SEQUENCE [LARGE SCALE GENOMIC DNA]</scope>
    <source>
        <strain evidence="10 11">NRRL 28638</strain>
    </source>
</reference>
<keyword evidence="4" id="KW-0808">Transferase</keyword>
<dbReference type="CDD" id="cd00071">
    <property type="entry name" value="GMPK"/>
    <property type="match status" value="1"/>
</dbReference>
<dbReference type="STRING" id="796925.A0A137P987"/>
<dbReference type="GO" id="GO:0005524">
    <property type="term" value="F:ATP binding"/>
    <property type="evidence" value="ECO:0007669"/>
    <property type="project" value="UniProtKB-KW"/>
</dbReference>
<dbReference type="Gene3D" id="3.30.63.10">
    <property type="entry name" value="Guanylate Kinase phosphate binding domain"/>
    <property type="match status" value="1"/>
</dbReference>
<name>A0A137P987_CONC2</name>
<evidence type="ECO:0000256" key="3">
    <source>
        <dbReference type="ARBA" id="ARBA00016296"/>
    </source>
</evidence>
<accession>A0A137P987</accession>
<evidence type="ECO:0000259" key="9">
    <source>
        <dbReference type="PROSITE" id="PS50052"/>
    </source>
</evidence>
<evidence type="ECO:0000256" key="2">
    <source>
        <dbReference type="ARBA" id="ARBA00012961"/>
    </source>
</evidence>
<dbReference type="Proteomes" id="UP000070444">
    <property type="component" value="Unassembled WGS sequence"/>
</dbReference>
<dbReference type="NCBIfam" id="TIGR03263">
    <property type="entry name" value="guanyl_kin"/>
    <property type="match status" value="1"/>
</dbReference>
<dbReference type="InterPro" id="IPR027417">
    <property type="entry name" value="P-loop_NTPase"/>
</dbReference>
<dbReference type="InterPro" id="IPR017665">
    <property type="entry name" value="Guanylate_kinase"/>
</dbReference>
<protein>
    <recommendedName>
        <fullName evidence="3">Guanylate kinase</fullName>
        <ecNumber evidence="2">2.7.4.8</ecNumber>
    </recommendedName>
    <alternativeName>
        <fullName evidence="8">GMP kinase</fullName>
    </alternativeName>
</protein>
<dbReference type="Pfam" id="PF00625">
    <property type="entry name" value="Guanylate_kin"/>
    <property type="match status" value="1"/>
</dbReference>
<dbReference type="EC" id="2.7.4.8" evidence="2"/>
<feature type="non-terminal residue" evidence="10">
    <location>
        <position position="1"/>
    </location>
</feature>
<evidence type="ECO:0000256" key="7">
    <source>
        <dbReference type="ARBA" id="ARBA00022840"/>
    </source>
</evidence>
<dbReference type="PROSITE" id="PS50052">
    <property type="entry name" value="GUANYLATE_KINASE_2"/>
    <property type="match status" value="1"/>
</dbReference>
<proteinExistence type="inferred from homology"/>
<keyword evidence="6 10" id="KW-0418">Kinase</keyword>
<dbReference type="OMA" id="EWAVVHG"/>
<evidence type="ECO:0000313" key="11">
    <source>
        <dbReference type="Proteomes" id="UP000070444"/>
    </source>
</evidence>
<keyword evidence="11" id="KW-1185">Reference proteome</keyword>
<keyword evidence="5" id="KW-0547">Nucleotide-binding</keyword>
<dbReference type="OrthoDB" id="6334211at2759"/>
<evidence type="ECO:0000256" key="8">
    <source>
        <dbReference type="ARBA" id="ARBA00030128"/>
    </source>
</evidence>
<dbReference type="PANTHER" id="PTHR23117">
    <property type="entry name" value="GUANYLATE KINASE-RELATED"/>
    <property type="match status" value="1"/>
</dbReference>
<dbReference type="FunFam" id="3.30.63.10:FF:000002">
    <property type="entry name" value="Guanylate kinase 1"/>
    <property type="match status" value="1"/>
</dbReference>
<dbReference type="PROSITE" id="PS00856">
    <property type="entry name" value="GUANYLATE_KINASE_1"/>
    <property type="match status" value="1"/>
</dbReference>
<evidence type="ECO:0000256" key="1">
    <source>
        <dbReference type="ARBA" id="ARBA00005790"/>
    </source>
</evidence>
<dbReference type="GO" id="GO:0004385">
    <property type="term" value="F:GMP kinase activity"/>
    <property type="evidence" value="ECO:0007669"/>
    <property type="project" value="UniProtKB-EC"/>
</dbReference>
<dbReference type="GO" id="GO:0005829">
    <property type="term" value="C:cytosol"/>
    <property type="evidence" value="ECO:0007669"/>
    <property type="project" value="TreeGrafter"/>
</dbReference>
<dbReference type="FunFam" id="3.40.50.300:FF:000776">
    <property type="entry name" value="Guanylate kinase 2"/>
    <property type="match status" value="1"/>
</dbReference>
<dbReference type="Gene3D" id="3.40.50.300">
    <property type="entry name" value="P-loop containing nucleotide triphosphate hydrolases"/>
    <property type="match status" value="1"/>
</dbReference>
<evidence type="ECO:0000256" key="5">
    <source>
        <dbReference type="ARBA" id="ARBA00022741"/>
    </source>
</evidence>